<reference evidence="1" key="2">
    <citation type="submission" date="2021-12" db="EMBL/GenBank/DDBJ databases">
        <title>Resequencing data analysis of finger millet.</title>
        <authorList>
            <person name="Hatakeyama M."/>
            <person name="Aluri S."/>
            <person name="Balachadran M.T."/>
            <person name="Sivarajan S.R."/>
            <person name="Poveda L."/>
            <person name="Shimizu-Inatsugi R."/>
            <person name="Schlapbach R."/>
            <person name="Sreeman S.M."/>
            <person name="Shimizu K.K."/>
        </authorList>
    </citation>
    <scope>NUCLEOTIDE SEQUENCE</scope>
</reference>
<evidence type="ECO:0000313" key="2">
    <source>
        <dbReference type="Proteomes" id="UP001054889"/>
    </source>
</evidence>
<dbReference type="AlphaFoldDB" id="A0AAV5FFF5"/>
<comment type="caution">
    <text evidence="1">The sequence shown here is derived from an EMBL/GenBank/DDBJ whole genome shotgun (WGS) entry which is preliminary data.</text>
</comment>
<reference evidence="1" key="1">
    <citation type="journal article" date="2018" name="DNA Res.">
        <title>Multiple hybrid de novo genome assembly of finger millet, an orphan allotetraploid crop.</title>
        <authorList>
            <person name="Hatakeyama M."/>
            <person name="Aluri S."/>
            <person name="Balachadran M.T."/>
            <person name="Sivarajan S.R."/>
            <person name="Patrignani A."/>
            <person name="Gruter S."/>
            <person name="Poveda L."/>
            <person name="Shimizu-Inatsugi R."/>
            <person name="Baeten J."/>
            <person name="Francoijs K.J."/>
            <person name="Nataraja K.N."/>
            <person name="Reddy Y.A.N."/>
            <person name="Phadnis S."/>
            <person name="Ravikumar R.L."/>
            <person name="Schlapbach R."/>
            <person name="Sreeman S.M."/>
            <person name="Shimizu K.K."/>
        </authorList>
    </citation>
    <scope>NUCLEOTIDE SEQUENCE</scope>
</reference>
<evidence type="ECO:0000313" key="1">
    <source>
        <dbReference type="EMBL" id="GJN33514.1"/>
    </source>
</evidence>
<proteinExistence type="predicted"/>
<accession>A0AAV5FFF5</accession>
<organism evidence="1 2">
    <name type="scientific">Eleusine coracana subsp. coracana</name>
    <dbReference type="NCBI Taxonomy" id="191504"/>
    <lineage>
        <taxon>Eukaryota</taxon>
        <taxon>Viridiplantae</taxon>
        <taxon>Streptophyta</taxon>
        <taxon>Embryophyta</taxon>
        <taxon>Tracheophyta</taxon>
        <taxon>Spermatophyta</taxon>
        <taxon>Magnoliopsida</taxon>
        <taxon>Liliopsida</taxon>
        <taxon>Poales</taxon>
        <taxon>Poaceae</taxon>
        <taxon>PACMAD clade</taxon>
        <taxon>Chloridoideae</taxon>
        <taxon>Cynodonteae</taxon>
        <taxon>Eleusininae</taxon>
        <taxon>Eleusine</taxon>
    </lineage>
</organism>
<dbReference type="EMBL" id="BQKI01000084">
    <property type="protein sequence ID" value="GJN33514.1"/>
    <property type="molecule type" value="Genomic_DNA"/>
</dbReference>
<gene>
    <name evidence="1" type="primary">gb22123</name>
    <name evidence="1" type="ORF">PR202_gb22123</name>
</gene>
<protein>
    <submittedName>
        <fullName evidence="1">Uncharacterized protein</fullName>
    </submittedName>
</protein>
<keyword evidence="2" id="KW-1185">Reference proteome</keyword>
<dbReference type="Proteomes" id="UP001054889">
    <property type="component" value="Unassembled WGS sequence"/>
</dbReference>
<name>A0AAV5FFF5_ELECO</name>
<sequence length="133" mass="14859">MQSSTTPPLLPFYERPSPTIIIMPTWLSSSAPPRPHTVALVGQQEQEQEAEEPPLLEELGIDIDKIRRKAISVLLHPIRAADPTLFHAHPDLSGPLLILLAFTILRFFFFFAGNNKFLLGVALWWFAGASAFI</sequence>